<reference evidence="2 3" key="1">
    <citation type="submission" date="2016-03" db="EMBL/GenBank/DDBJ databases">
        <title>Choanephora cucurbitarum.</title>
        <authorList>
            <person name="Min B."/>
            <person name="Park H."/>
            <person name="Park J.-H."/>
            <person name="Shin H.-D."/>
            <person name="Choi I.-G."/>
        </authorList>
    </citation>
    <scope>NUCLEOTIDE SEQUENCE [LARGE SCALE GENOMIC DNA]</scope>
    <source>
        <strain evidence="2 3">KUS-F28377</strain>
    </source>
</reference>
<feature type="region of interest" description="Disordered" evidence="1">
    <location>
        <begin position="1"/>
        <end position="71"/>
    </location>
</feature>
<comment type="caution">
    <text evidence="2">The sequence shown here is derived from an EMBL/GenBank/DDBJ whole genome shotgun (WGS) entry which is preliminary data.</text>
</comment>
<feature type="compositionally biased region" description="Acidic residues" evidence="1">
    <location>
        <begin position="1"/>
        <end position="10"/>
    </location>
</feature>
<feature type="compositionally biased region" description="Polar residues" evidence="1">
    <location>
        <begin position="56"/>
        <end position="69"/>
    </location>
</feature>
<organism evidence="2 3">
    <name type="scientific">Choanephora cucurbitarum</name>
    <dbReference type="NCBI Taxonomy" id="101091"/>
    <lineage>
        <taxon>Eukaryota</taxon>
        <taxon>Fungi</taxon>
        <taxon>Fungi incertae sedis</taxon>
        <taxon>Mucoromycota</taxon>
        <taxon>Mucoromycotina</taxon>
        <taxon>Mucoromycetes</taxon>
        <taxon>Mucorales</taxon>
        <taxon>Mucorineae</taxon>
        <taxon>Choanephoraceae</taxon>
        <taxon>Choanephoroideae</taxon>
        <taxon>Choanephora</taxon>
    </lineage>
</organism>
<gene>
    <name evidence="2" type="ORF">A0J61_06005</name>
</gene>
<evidence type="ECO:0000313" key="2">
    <source>
        <dbReference type="EMBL" id="OBZ85937.1"/>
    </source>
</evidence>
<dbReference type="Proteomes" id="UP000093000">
    <property type="component" value="Unassembled WGS sequence"/>
</dbReference>
<feature type="compositionally biased region" description="Low complexity" evidence="1">
    <location>
        <begin position="11"/>
        <end position="29"/>
    </location>
</feature>
<protein>
    <submittedName>
        <fullName evidence="2">Uncharacterized protein</fullName>
    </submittedName>
</protein>
<name>A0A1C7NA22_9FUNG</name>
<dbReference type="AlphaFoldDB" id="A0A1C7NA22"/>
<evidence type="ECO:0000313" key="3">
    <source>
        <dbReference type="Proteomes" id="UP000093000"/>
    </source>
</evidence>
<sequence length="131" mass="14581">MNSSIEEDYLDCSLPPLSPSSFDSSQFDFDSPKTQSHQVPDILDHQQTLPPVPPNITLTPKSEPVSSPSDLLPLYQASQKTTGSTIEKTREDLMSDIERTIMQMMHSITVGEPIQLSLVSRKQNTGQPLRK</sequence>
<dbReference type="InParanoid" id="A0A1C7NA22"/>
<dbReference type="EMBL" id="LUGH01000343">
    <property type="protein sequence ID" value="OBZ85937.1"/>
    <property type="molecule type" value="Genomic_DNA"/>
</dbReference>
<proteinExistence type="predicted"/>
<evidence type="ECO:0000256" key="1">
    <source>
        <dbReference type="SAM" id="MobiDB-lite"/>
    </source>
</evidence>
<keyword evidence="3" id="KW-1185">Reference proteome</keyword>
<accession>A0A1C7NA22</accession>